<dbReference type="Pfam" id="PF00270">
    <property type="entry name" value="DEAD"/>
    <property type="match status" value="1"/>
</dbReference>
<evidence type="ECO:0000313" key="11">
    <source>
        <dbReference type="RefSeq" id="XP_022828696.1"/>
    </source>
</evidence>
<dbReference type="GeneID" id="111358044"/>
<sequence length="723" mass="81032">MLGQRPRFIKPGEESLYPTRNKDGAIETLVNPNVDSALSVDSDSTTSFVYNRYHHLPLDAQRQKLPVFQYRNHILYLLEKYQTLVLIGETGCGKSTQVPQYLHEIGHKVCVTQPRVAAAVSLAVRVAEERGVILGEQVGYAAANTSLRKVDTDIVFMTEGVLLREMFASPLLMQYSCIVLDEVHERTQMTDVLMGLLKKIIKKRKNLKLIVSSATMDAEFLRDFFNTRDKTQKDKPSTSTIMSMQGRTHPIEVFYTEEPVPDYVKATVDTVIRIHENQPFGDILAFLTSQEEILTALETLRTYADHNNDTNKHRSHFPSGIKAANMLVVPMYGSLPHYKQVKVFQRTDSNVRKVVIATNVAETSVTIPGIVYVIDSGFHKLPYFDPAVGVESLTVTSVSRHNAIQRAGRAGRTARGYCYRLYSEAEYEKLPPSVPPEMCRSDLAGVLLQLKALGIDNLLRFTFPTPPPARSVLCALESLYALQSIDKSGRLTAAGEMVAELPLKPMCAAMLCRSGEWGCVDEALSIAAMLQVDNVFLKPSGGKQSIDAKLSRRNNFEVAEGDIIMYLNIMDAYLKLKTSGDDKKNARACKQWCDKYYINYKVMEKACDVRKNLEKLIRGKFKIEEKQFEGIDFGSGKTERVLKCIVSGYFPQAACLAPDCTYRGLRGASLALSPDSCLFRVQQPKWVIFASVSSSSGVTYMRDVTSVHQAWLLELAPHYYRQT</sequence>
<dbReference type="PANTHER" id="PTHR18934">
    <property type="entry name" value="ATP-DEPENDENT RNA HELICASE"/>
    <property type="match status" value="1"/>
</dbReference>
<dbReference type="GO" id="GO:0003724">
    <property type="term" value="F:RNA helicase activity"/>
    <property type="evidence" value="ECO:0007669"/>
    <property type="project" value="UniProtKB-EC"/>
</dbReference>
<feature type="domain" description="Helicase ATP-binding" evidence="8">
    <location>
        <begin position="75"/>
        <end position="234"/>
    </location>
</feature>
<dbReference type="SMART" id="SM00847">
    <property type="entry name" value="HA2"/>
    <property type="match status" value="1"/>
</dbReference>
<evidence type="ECO:0000256" key="3">
    <source>
        <dbReference type="ARBA" id="ARBA00022741"/>
    </source>
</evidence>
<dbReference type="Pfam" id="PF21010">
    <property type="entry name" value="HA2_C"/>
    <property type="match status" value="1"/>
</dbReference>
<dbReference type="InterPro" id="IPR007502">
    <property type="entry name" value="Helicase-assoc_dom"/>
</dbReference>
<evidence type="ECO:0000259" key="9">
    <source>
        <dbReference type="PROSITE" id="PS51194"/>
    </source>
</evidence>
<dbReference type="SUPFAM" id="SSF52540">
    <property type="entry name" value="P-loop containing nucleoside triphosphate hydrolases"/>
    <property type="match status" value="1"/>
</dbReference>
<evidence type="ECO:0000313" key="10">
    <source>
        <dbReference type="Proteomes" id="UP000301870"/>
    </source>
</evidence>
<dbReference type="InterPro" id="IPR002464">
    <property type="entry name" value="DNA/RNA_helicase_DEAH_CS"/>
</dbReference>
<dbReference type="PANTHER" id="PTHR18934:SF136">
    <property type="entry name" value="ATP-DEPENDENT RNA HELICASE DHX35-RELATED"/>
    <property type="match status" value="1"/>
</dbReference>
<keyword evidence="5 11" id="KW-0347">Helicase</keyword>
<gene>
    <name evidence="11" type="primary">LOC111358044</name>
</gene>
<dbReference type="GO" id="GO:0005524">
    <property type="term" value="F:ATP binding"/>
    <property type="evidence" value="ECO:0007669"/>
    <property type="project" value="UniProtKB-KW"/>
</dbReference>
<comment type="similarity">
    <text evidence="1">Belongs to the DEAD box helicase family. DEAH subfamily.</text>
</comment>
<evidence type="ECO:0000256" key="2">
    <source>
        <dbReference type="ARBA" id="ARBA00012552"/>
    </source>
</evidence>
<reference evidence="11" key="1">
    <citation type="submission" date="2025-08" db="UniProtKB">
        <authorList>
            <consortium name="RefSeq"/>
        </authorList>
    </citation>
    <scope>IDENTIFICATION</scope>
    <source>
        <strain evidence="11">Ishihara</strain>
        <tissue evidence="11">Whole body</tissue>
    </source>
</reference>
<evidence type="ECO:0000256" key="7">
    <source>
        <dbReference type="ARBA" id="ARBA00047984"/>
    </source>
</evidence>
<dbReference type="EC" id="3.6.4.13" evidence="2"/>
<dbReference type="InterPro" id="IPR011545">
    <property type="entry name" value="DEAD/DEAH_box_helicase_dom"/>
</dbReference>
<dbReference type="InterPro" id="IPR027417">
    <property type="entry name" value="P-loop_NTPase"/>
</dbReference>
<feature type="domain" description="Helicase C-terminal" evidence="9">
    <location>
        <begin position="267"/>
        <end position="454"/>
    </location>
</feature>
<keyword evidence="4" id="KW-0378">Hydrolase</keyword>
<keyword evidence="6" id="KW-0067">ATP-binding</keyword>
<protein>
    <recommendedName>
        <fullName evidence="2">RNA helicase</fullName>
        <ecNumber evidence="2">3.6.4.13</ecNumber>
    </recommendedName>
</protein>
<dbReference type="GO" id="GO:0071013">
    <property type="term" value="C:catalytic step 2 spliceosome"/>
    <property type="evidence" value="ECO:0007669"/>
    <property type="project" value="TreeGrafter"/>
</dbReference>
<accession>A0A9J7EHC1</accession>
<dbReference type="Pfam" id="PF07717">
    <property type="entry name" value="OB_NTP_bind"/>
    <property type="match status" value="1"/>
</dbReference>
<dbReference type="CDD" id="cd18791">
    <property type="entry name" value="SF2_C_RHA"/>
    <property type="match status" value="1"/>
</dbReference>
<dbReference type="AlphaFoldDB" id="A0A9J7EHC1"/>
<dbReference type="Pfam" id="PF00271">
    <property type="entry name" value="Helicase_C"/>
    <property type="match status" value="1"/>
</dbReference>
<keyword evidence="10" id="KW-1185">Reference proteome</keyword>
<dbReference type="KEGG" id="sliu:111358044"/>
<dbReference type="Gene3D" id="3.40.50.300">
    <property type="entry name" value="P-loop containing nucleotide triphosphate hydrolases"/>
    <property type="match status" value="2"/>
</dbReference>
<dbReference type="InterPro" id="IPR001650">
    <property type="entry name" value="Helicase_C-like"/>
</dbReference>
<evidence type="ECO:0000259" key="8">
    <source>
        <dbReference type="PROSITE" id="PS51192"/>
    </source>
</evidence>
<dbReference type="FunFam" id="3.40.50.300:FF:000578">
    <property type="entry name" value="probable ATP-dependent RNA helicase DHX35"/>
    <property type="match status" value="1"/>
</dbReference>
<dbReference type="PROSITE" id="PS51194">
    <property type="entry name" value="HELICASE_CTER"/>
    <property type="match status" value="1"/>
</dbReference>
<dbReference type="Gene3D" id="1.20.120.1080">
    <property type="match status" value="1"/>
</dbReference>
<dbReference type="GO" id="GO:0016787">
    <property type="term" value="F:hydrolase activity"/>
    <property type="evidence" value="ECO:0007669"/>
    <property type="project" value="UniProtKB-KW"/>
</dbReference>
<evidence type="ECO:0000256" key="4">
    <source>
        <dbReference type="ARBA" id="ARBA00022801"/>
    </source>
</evidence>
<evidence type="ECO:0000256" key="5">
    <source>
        <dbReference type="ARBA" id="ARBA00022806"/>
    </source>
</evidence>
<dbReference type="PROSITE" id="PS51192">
    <property type="entry name" value="HELICASE_ATP_BIND_1"/>
    <property type="match status" value="1"/>
</dbReference>
<organism evidence="10 11">
    <name type="scientific">Spodoptera litura</name>
    <name type="common">Asian cotton leafworm</name>
    <dbReference type="NCBI Taxonomy" id="69820"/>
    <lineage>
        <taxon>Eukaryota</taxon>
        <taxon>Metazoa</taxon>
        <taxon>Ecdysozoa</taxon>
        <taxon>Arthropoda</taxon>
        <taxon>Hexapoda</taxon>
        <taxon>Insecta</taxon>
        <taxon>Pterygota</taxon>
        <taxon>Neoptera</taxon>
        <taxon>Endopterygota</taxon>
        <taxon>Lepidoptera</taxon>
        <taxon>Glossata</taxon>
        <taxon>Ditrysia</taxon>
        <taxon>Noctuoidea</taxon>
        <taxon>Noctuidae</taxon>
        <taxon>Amphipyrinae</taxon>
        <taxon>Spodoptera</taxon>
    </lineage>
</organism>
<evidence type="ECO:0000256" key="1">
    <source>
        <dbReference type="ARBA" id="ARBA00008792"/>
    </source>
</evidence>
<dbReference type="InterPro" id="IPR011709">
    <property type="entry name" value="DEAD-box_helicase_OB_fold"/>
</dbReference>
<dbReference type="Proteomes" id="UP000301870">
    <property type="component" value="Chromosome 26"/>
</dbReference>
<dbReference type="InterPro" id="IPR014001">
    <property type="entry name" value="Helicase_ATP-bd"/>
</dbReference>
<dbReference type="RefSeq" id="XP_022828696.1">
    <property type="nucleotide sequence ID" value="XM_022972928.1"/>
</dbReference>
<proteinExistence type="inferred from homology"/>
<comment type="catalytic activity">
    <reaction evidence="7">
        <text>ATP + H2O = ADP + phosphate + H(+)</text>
        <dbReference type="Rhea" id="RHEA:13065"/>
        <dbReference type="ChEBI" id="CHEBI:15377"/>
        <dbReference type="ChEBI" id="CHEBI:15378"/>
        <dbReference type="ChEBI" id="CHEBI:30616"/>
        <dbReference type="ChEBI" id="CHEBI:43474"/>
        <dbReference type="ChEBI" id="CHEBI:456216"/>
        <dbReference type="EC" id="3.6.4.13"/>
    </reaction>
</comment>
<dbReference type="SMART" id="SM00490">
    <property type="entry name" value="HELICc"/>
    <property type="match status" value="1"/>
</dbReference>
<dbReference type="FunFam" id="3.40.50.300:FF:000145">
    <property type="entry name" value="probable ATP-dependent RNA helicase DHX40"/>
    <property type="match status" value="1"/>
</dbReference>
<dbReference type="PROSITE" id="PS00690">
    <property type="entry name" value="DEAH_ATP_HELICASE"/>
    <property type="match status" value="1"/>
</dbReference>
<dbReference type="OrthoDB" id="10253254at2759"/>
<name>A0A9J7EHC1_SPOLT</name>
<evidence type="ECO:0000256" key="6">
    <source>
        <dbReference type="ARBA" id="ARBA00022840"/>
    </source>
</evidence>
<dbReference type="SMART" id="SM00487">
    <property type="entry name" value="DEXDc"/>
    <property type="match status" value="1"/>
</dbReference>
<keyword evidence="3" id="KW-0547">Nucleotide-binding</keyword>
<dbReference type="GO" id="GO:0003723">
    <property type="term" value="F:RNA binding"/>
    <property type="evidence" value="ECO:0007669"/>
    <property type="project" value="TreeGrafter"/>
</dbReference>